<dbReference type="RefSeq" id="WP_162659573.1">
    <property type="nucleotide sequence ID" value="NZ_LR593887.1"/>
</dbReference>
<proteinExistence type="predicted"/>
<feature type="region of interest" description="Disordered" evidence="1">
    <location>
        <begin position="156"/>
        <end position="175"/>
    </location>
</feature>
<evidence type="ECO:0008006" key="4">
    <source>
        <dbReference type="Google" id="ProtNLM"/>
    </source>
</evidence>
<dbReference type="PROSITE" id="PS51257">
    <property type="entry name" value="PROKAR_LIPOPROTEIN"/>
    <property type="match status" value="1"/>
</dbReference>
<name>A0A6C2YSS0_9BACT</name>
<evidence type="ECO:0000313" key="2">
    <source>
        <dbReference type="EMBL" id="VIP04496.1"/>
    </source>
</evidence>
<dbReference type="AlphaFoldDB" id="A0A6C2YSS0"/>
<dbReference type="EMBL" id="LR593887">
    <property type="protein sequence ID" value="VTS06354.1"/>
    <property type="molecule type" value="Genomic_DNA"/>
</dbReference>
<reference evidence="2" key="1">
    <citation type="submission" date="2019-04" db="EMBL/GenBank/DDBJ databases">
        <authorList>
            <consortium name="Science for Life Laboratories"/>
        </authorList>
    </citation>
    <scope>NUCLEOTIDE SEQUENCE</scope>
    <source>
        <strain evidence="2">MBLW1</strain>
    </source>
</reference>
<dbReference type="GO" id="GO:0043165">
    <property type="term" value="P:Gram-negative-bacterium-type cell outer membrane assembly"/>
    <property type="evidence" value="ECO:0007669"/>
    <property type="project" value="InterPro"/>
</dbReference>
<dbReference type="Proteomes" id="UP000464378">
    <property type="component" value="Chromosome"/>
</dbReference>
<keyword evidence="3" id="KW-1185">Reference proteome</keyword>
<sequence>MTRPQPNRRQFFGWMTISLGSLSLTGCLEGGHLSVLGYTTQPNYDLSFRTVYVPIFKNTVFQTGPYRGMEFTLTRAVIREIEAKTPYKIVSNPQAADTELLGTVVGLTKNTLNTNQENEVREGELLLMVDLVWRDLRTGKVLSNSAARNVVDTTQIPRFDPTQPQPISGPDTARPVRLTASGRVLPEAGESSTTGLQMAIDRMALQIIHLMEKPWNLKKEVPTEAVPPPPQ</sequence>
<evidence type="ECO:0000256" key="1">
    <source>
        <dbReference type="SAM" id="MobiDB-lite"/>
    </source>
</evidence>
<gene>
    <name evidence="2" type="ORF">GMBLW1_46970</name>
</gene>
<dbReference type="InterPro" id="IPR007485">
    <property type="entry name" value="LPS_assembly_LptE"/>
</dbReference>
<evidence type="ECO:0000313" key="3">
    <source>
        <dbReference type="Proteomes" id="UP000464378"/>
    </source>
</evidence>
<dbReference type="Pfam" id="PF04390">
    <property type="entry name" value="LptE"/>
    <property type="match status" value="1"/>
</dbReference>
<organism evidence="2">
    <name type="scientific">Tuwongella immobilis</name>
    <dbReference type="NCBI Taxonomy" id="692036"/>
    <lineage>
        <taxon>Bacteria</taxon>
        <taxon>Pseudomonadati</taxon>
        <taxon>Planctomycetota</taxon>
        <taxon>Planctomycetia</taxon>
        <taxon>Gemmatales</taxon>
        <taxon>Gemmataceae</taxon>
        <taxon>Tuwongella</taxon>
    </lineage>
</organism>
<protein>
    <recommendedName>
        <fullName evidence="4">ABC-type transport auxiliary lipoprotein component domain-containing protein</fullName>
    </recommendedName>
</protein>
<dbReference type="GO" id="GO:0019867">
    <property type="term" value="C:outer membrane"/>
    <property type="evidence" value="ECO:0007669"/>
    <property type="project" value="InterPro"/>
</dbReference>
<dbReference type="EMBL" id="LR586016">
    <property type="protein sequence ID" value="VIP04496.1"/>
    <property type="molecule type" value="Genomic_DNA"/>
</dbReference>
<dbReference type="InParanoid" id="A0A6C2YSS0"/>
<accession>A0A6C2YSS0</accession>
<dbReference type="KEGG" id="tim:GMBLW1_46970"/>